<dbReference type="RefSeq" id="WP_175130731.1">
    <property type="nucleotide sequence ID" value="NZ_CADIJZ010000024.1"/>
</dbReference>
<reference evidence="1 2" key="1">
    <citation type="submission" date="2020-04" db="EMBL/GenBank/DDBJ databases">
        <authorList>
            <person name="De Canck E."/>
        </authorList>
    </citation>
    <scope>NUCLEOTIDE SEQUENCE [LARGE SCALE GENOMIC DNA]</scope>
    <source>
        <strain evidence="1 2">LMG 27174</strain>
    </source>
</reference>
<accession>A0A6J5C793</accession>
<dbReference type="EMBL" id="CADIJZ010000024">
    <property type="protein sequence ID" value="CAB3727278.1"/>
    <property type="molecule type" value="Genomic_DNA"/>
</dbReference>
<organism evidence="1 2">
    <name type="scientific">Paraburkholderia rhynchosiae</name>
    <dbReference type="NCBI Taxonomy" id="487049"/>
    <lineage>
        <taxon>Bacteria</taxon>
        <taxon>Pseudomonadati</taxon>
        <taxon>Pseudomonadota</taxon>
        <taxon>Betaproteobacteria</taxon>
        <taxon>Burkholderiales</taxon>
        <taxon>Burkholderiaceae</taxon>
        <taxon>Paraburkholderia</taxon>
    </lineage>
</organism>
<sequence>MSDTVTLRCGHQGGRAQLSMTTDSQVHIVPNALIYIDEQSAGSPNCRRRSPFCYLEQAITLNRSLLALGLPRLTIVTNVPDEIERQLMKFGQDTPPWIVPVSPSITLPRSTRFYSAHFKLDLLEQAGRRLPKDALLMLLDTDMVALRPLDMDLLRRCQATGVGAFDISDQEFSAYGDARVMADLETVAGRRLANPRWFGGELLLASAGFIEELVPCARECFHRYIGSMAELNHHGDEVFMSAALNLLCERGHQIVDVGAHRLVGRHWSGNTHRDLRWFRGCSLLHLPGCKELLERQARRGTFSAAQLWYQLAVTHTLNRFIWPLRQGMRARRRWHYARDRKARAEGQPT</sequence>
<dbReference type="AlphaFoldDB" id="A0A6J5C793"/>
<evidence type="ECO:0000313" key="2">
    <source>
        <dbReference type="Proteomes" id="UP000494205"/>
    </source>
</evidence>
<gene>
    <name evidence="1" type="ORF">LMG27174_05481</name>
</gene>
<name>A0A6J5C793_9BURK</name>
<evidence type="ECO:0000313" key="1">
    <source>
        <dbReference type="EMBL" id="CAB3727278.1"/>
    </source>
</evidence>
<dbReference type="Proteomes" id="UP000494205">
    <property type="component" value="Unassembled WGS sequence"/>
</dbReference>
<protein>
    <submittedName>
        <fullName evidence="1">Uncharacterized protein</fullName>
    </submittedName>
</protein>
<proteinExistence type="predicted"/>